<keyword evidence="1" id="KW-1003">Cell membrane</keyword>
<keyword evidence="3 6" id="KW-1133">Transmembrane helix</keyword>
<evidence type="ECO:0000256" key="5">
    <source>
        <dbReference type="SAM" id="MobiDB-lite"/>
    </source>
</evidence>
<dbReference type="Pfam" id="PF06305">
    <property type="entry name" value="LapA_dom"/>
    <property type="match status" value="1"/>
</dbReference>
<dbReference type="EMBL" id="CP045809">
    <property type="protein sequence ID" value="QHN35034.1"/>
    <property type="molecule type" value="Genomic_DNA"/>
</dbReference>
<evidence type="ECO:0000256" key="1">
    <source>
        <dbReference type="ARBA" id="ARBA00022475"/>
    </source>
</evidence>
<keyword evidence="4 6" id="KW-0472">Membrane</keyword>
<dbReference type="Proteomes" id="UP001059836">
    <property type="component" value="Chromosome"/>
</dbReference>
<feature type="transmembrane region" description="Helical" evidence="6">
    <location>
        <begin position="80"/>
        <end position="100"/>
    </location>
</feature>
<evidence type="ECO:0000256" key="3">
    <source>
        <dbReference type="ARBA" id="ARBA00022989"/>
    </source>
</evidence>
<dbReference type="InterPro" id="IPR010445">
    <property type="entry name" value="LapA_dom"/>
</dbReference>
<evidence type="ECO:0000313" key="8">
    <source>
        <dbReference type="EMBL" id="QHN35034.1"/>
    </source>
</evidence>
<keyword evidence="2 6" id="KW-0812">Transmembrane</keyword>
<feature type="transmembrane region" description="Helical" evidence="6">
    <location>
        <begin position="120"/>
        <end position="143"/>
    </location>
</feature>
<gene>
    <name evidence="8" type="ORF">GII31_09120</name>
</gene>
<organism evidence="8 9">
    <name type="scientific">Gordonia pseudamarae</name>
    <dbReference type="NCBI Taxonomy" id="2831662"/>
    <lineage>
        <taxon>Bacteria</taxon>
        <taxon>Bacillati</taxon>
        <taxon>Actinomycetota</taxon>
        <taxon>Actinomycetes</taxon>
        <taxon>Mycobacteriales</taxon>
        <taxon>Gordoniaceae</taxon>
        <taxon>Gordonia</taxon>
    </lineage>
</organism>
<proteinExistence type="predicted"/>
<feature type="compositionally biased region" description="Basic and acidic residues" evidence="5">
    <location>
        <begin position="1"/>
        <end position="10"/>
    </location>
</feature>
<sequence length="158" mass="16812">MSTPDPRYEGPRNPAPQDAVMPDTPDQGGIEPGQLPAGAEPATPVPDPGIPAEPAQEAPRRGRRRGETIAGQVRHTRTSAAWAGMIIGSLIGILLLVFVVQNLDSQKIWLLFWEVNLPVGISLLIAAIAGALVTALIGGLRMFQLNRALTKVSKANRD</sequence>
<feature type="domain" description="Lipopolysaccharide assembly protein A" evidence="7">
    <location>
        <begin position="108"/>
        <end position="156"/>
    </location>
</feature>
<evidence type="ECO:0000259" key="7">
    <source>
        <dbReference type="Pfam" id="PF06305"/>
    </source>
</evidence>
<evidence type="ECO:0000313" key="9">
    <source>
        <dbReference type="Proteomes" id="UP001059836"/>
    </source>
</evidence>
<name>A0ABX6IGU1_9ACTN</name>
<reference evidence="8" key="1">
    <citation type="journal article" date="2021" name="Nat. Microbiol.">
        <title>Cocultivation of an ultrasmall environmental parasitic bacterium with lytic ability against bacteria associated with wastewater foams.</title>
        <authorList>
            <person name="Batinovic S."/>
            <person name="Rose J.J.A."/>
            <person name="Ratcliffe J."/>
            <person name="Seviour R.J."/>
            <person name="Petrovski S."/>
        </authorList>
    </citation>
    <scope>NUCLEOTIDE SEQUENCE</scope>
    <source>
        <strain evidence="8">CON9</strain>
    </source>
</reference>
<protein>
    <submittedName>
        <fullName evidence="8">DUF1049 domain-containing protein</fullName>
    </submittedName>
</protein>
<evidence type="ECO:0000256" key="2">
    <source>
        <dbReference type="ARBA" id="ARBA00022692"/>
    </source>
</evidence>
<feature type="region of interest" description="Disordered" evidence="5">
    <location>
        <begin position="1"/>
        <end position="67"/>
    </location>
</feature>
<accession>A0ABX6IGU1</accession>
<keyword evidence="9" id="KW-1185">Reference proteome</keyword>
<evidence type="ECO:0000256" key="6">
    <source>
        <dbReference type="SAM" id="Phobius"/>
    </source>
</evidence>
<dbReference type="RefSeq" id="WP_213248861.1">
    <property type="nucleotide sequence ID" value="NZ_CP045806.1"/>
</dbReference>
<evidence type="ECO:0000256" key="4">
    <source>
        <dbReference type="ARBA" id="ARBA00023136"/>
    </source>
</evidence>